<keyword evidence="3" id="KW-1185">Reference proteome</keyword>
<protein>
    <submittedName>
        <fullName evidence="2">Uncharacterized protein</fullName>
    </submittedName>
</protein>
<gene>
    <name evidence="2" type="ORF">HF577_23245</name>
</gene>
<organism evidence="2 3">
    <name type="scientific">Pseudonocardia xinjiangensis</name>
    <dbReference type="NCBI Taxonomy" id="75289"/>
    <lineage>
        <taxon>Bacteria</taxon>
        <taxon>Bacillati</taxon>
        <taxon>Actinomycetota</taxon>
        <taxon>Actinomycetes</taxon>
        <taxon>Pseudonocardiales</taxon>
        <taxon>Pseudonocardiaceae</taxon>
        <taxon>Pseudonocardia</taxon>
    </lineage>
</organism>
<dbReference type="Proteomes" id="UP001296706">
    <property type="component" value="Unassembled WGS sequence"/>
</dbReference>
<feature type="region of interest" description="Disordered" evidence="1">
    <location>
        <begin position="1"/>
        <end position="74"/>
    </location>
</feature>
<proteinExistence type="predicted"/>
<comment type="caution">
    <text evidence="2">The sequence shown here is derived from an EMBL/GenBank/DDBJ whole genome shotgun (WGS) entry which is preliminary data.</text>
</comment>
<feature type="compositionally biased region" description="Basic residues" evidence="1">
    <location>
        <begin position="65"/>
        <end position="74"/>
    </location>
</feature>
<sequence>MSQSQPLPPKQSESADEPAPDATEAEPAVEPEEPLNRAARRAKAKQVDPSHVGPRAGHAREGHGARSHTKRRIS</sequence>
<dbReference type="RefSeq" id="WP_169398061.1">
    <property type="nucleotide sequence ID" value="NZ_BAAAJH010000001.1"/>
</dbReference>
<dbReference type="EMBL" id="JAAXKY010000085">
    <property type="protein sequence ID" value="NMH79997.1"/>
    <property type="molecule type" value="Genomic_DNA"/>
</dbReference>
<accession>A0ABX1RI14</accession>
<reference evidence="2 3" key="1">
    <citation type="submission" date="2020-04" db="EMBL/GenBank/DDBJ databases">
        <authorList>
            <person name="Klaysubun C."/>
            <person name="Duangmal K."/>
            <person name="Lipun K."/>
        </authorList>
    </citation>
    <scope>NUCLEOTIDE SEQUENCE [LARGE SCALE GENOMIC DNA]</scope>
    <source>
        <strain evidence="2 3">JCM 11839</strain>
    </source>
</reference>
<name>A0ABX1RI14_9PSEU</name>
<feature type="compositionally biased region" description="Acidic residues" evidence="1">
    <location>
        <begin position="14"/>
        <end position="33"/>
    </location>
</feature>
<evidence type="ECO:0000256" key="1">
    <source>
        <dbReference type="SAM" id="MobiDB-lite"/>
    </source>
</evidence>
<evidence type="ECO:0000313" key="2">
    <source>
        <dbReference type="EMBL" id="NMH79997.1"/>
    </source>
</evidence>
<evidence type="ECO:0000313" key="3">
    <source>
        <dbReference type="Proteomes" id="UP001296706"/>
    </source>
</evidence>